<proteinExistence type="inferred from homology"/>
<dbReference type="PROSITE" id="PS51203">
    <property type="entry name" value="CS"/>
    <property type="match status" value="1"/>
</dbReference>
<evidence type="ECO:0000256" key="2">
    <source>
        <dbReference type="ARBA" id="ARBA00007685"/>
    </source>
</evidence>
<dbReference type="GO" id="GO:0051087">
    <property type="term" value="F:protein-folding chaperone binding"/>
    <property type="evidence" value="ECO:0007669"/>
    <property type="project" value="TreeGrafter"/>
</dbReference>
<dbReference type="GO" id="GO:0005634">
    <property type="term" value="C:nucleus"/>
    <property type="evidence" value="ECO:0007669"/>
    <property type="project" value="TreeGrafter"/>
</dbReference>
<dbReference type="CDD" id="cd06465">
    <property type="entry name" value="p23_hB-ind1_like"/>
    <property type="match status" value="1"/>
</dbReference>
<evidence type="ECO:0000256" key="6">
    <source>
        <dbReference type="ARBA" id="ARBA00022989"/>
    </source>
</evidence>
<dbReference type="PANTHER" id="PTHR22932">
    <property type="entry name" value="TELOMERASE-BINDING PROTEIN P23 HSP90 CO-CHAPERONE"/>
    <property type="match status" value="1"/>
</dbReference>
<comment type="similarity">
    <text evidence="8">Belongs to the p23/wos2 family.</text>
</comment>
<dbReference type="InterPro" id="IPR045250">
    <property type="entry name" value="p23-like"/>
</dbReference>
<dbReference type="SUPFAM" id="SSF103464">
    <property type="entry name" value="Oligosaccharyltransferase subunit ost4p"/>
    <property type="match status" value="1"/>
</dbReference>
<protein>
    <recommendedName>
        <fullName evidence="10">CS domain-containing protein</fullName>
    </recommendedName>
</protein>
<evidence type="ECO:0000256" key="7">
    <source>
        <dbReference type="ARBA" id="ARBA00023136"/>
    </source>
</evidence>
<evidence type="ECO:0000256" key="5">
    <source>
        <dbReference type="ARBA" id="ARBA00022968"/>
    </source>
</evidence>
<dbReference type="GO" id="GO:0006457">
    <property type="term" value="P:protein folding"/>
    <property type="evidence" value="ECO:0007669"/>
    <property type="project" value="TreeGrafter"/>
</dbReference>
<reference evidence="11 12" key="1">
    <citation type="submission" date="2017-06" db="EMBL/GenBank/DDBJ databases">
        <title>Ant-infecting Ophiocordyceps genomes reveal a high diversity of potential behavioral manipulation genes and a possible major role for enterotoxins.</title>
        <authorList>
            <person name="De Bekker C."/>
            <person name="Evans H.C."/>
            <person name="Brachmann A."/>
            <person name="Hughes D.P."/>
        </authorList>
    </citation>
    <scope>NUCLEOTIDE SEQUENCE [LARGE SCALE GENOMIC DNA]</scope>
    <source>
        <strain evidence="11 12">Map16</strain>
    </source>
</reference>
<sequence>MISDRELFSIAIFTGAASMLLIVLQHFLQHECAIVTVFVKKTSGPSEWLRPGRGLPPPNPWQRSITFHPVLFFTARCIFWLPAHSTLLSKAPQKPVQKTMAETATPEVLWAQRSSVSDEAKNFIYLTISVPDIPKDGLKLDLQPTKLDFTGTSGTLKRKYHLELDFYGEIDPKESKINHTSKNIEMKLQKKELKEEYWPRLLKDKKKLHFLKTDFDKWVDEDEQNEAVEEDFSQFGGMGAGGMPGMGGMGGMPGMGGMGGNVAPVPPLLFPSLKTRKS</sequence>
<keyword evidence="5" id="KW-0735">Signal-anchor</keyword>
<evidence type="ECO:0000259" key="10">
    <source>
        <dbReference type="PROSITE" id="PS51203"/>
    </source>
</evidence>
<evidence type="ECO:0000256" key="1">
    <source>
        <dbReference type="ARBA" id="ARBA00004643"/>
    </source>
</evidence>
<dbReference type="EMBL" id="NJES01000665">
    <property type="protein sequence ID" value="PHH70128.1"/>
    <property type="molecule type" value="Genomic_DNA"/>
</dbReference>
<evidence type="ECO:0000256" key="8">
    <source>
        <dbReference type="ARBA" id="ARBA00025733"/>
    </source>
</evidence>
<dbReference type="AlphaFoldDB" id="A0A2C5XW70"/>
<dbReference type="InterPro" id="IPR018943">
    <property type="entry name" value="Oligosaccaryltransferase"/>
</dbReference>
<dbReference type="GO" id="GO:0005829">
    <property type="term" value="C:cytosol"/>
    <property type="evidence" value="ECO:0007669"/>
    <property type="project" value="TreeGrafter"/>
</dbReference>
<dbReference type="Gene3D" id="2.60.40.790">
    <property type="match status" value="1"/>
</dbReference>
<gene>
    <name evidence="11" type="ORF">CDD80_6219</name>
</gene>
<dbReference type="GO" id="GO:0051879">
    <property type="term" value="F:Hsp90 protein binding"/>
    <property type="evidence" value="ECO:0007669"/>
    <property type="project" value="InterPro"/>
</dbReference>
<dbReference type="InterPro" id="IPR008978">
    <property type="entry name" value="HSP20-like_chaperone"/>
</dbReference>
<comment type="similarity">
    <text evidence="2">Belongs to the OST4 family.</text>
</comment>
<dbReference type="GO" id="GO:0051131">
    <property type="term" value="P:chaperone-mediated protein complex assembly"/>
    <property type="evidence" value="ECO:0007669"/>
    <property type="project" value="TreeGrafter"/>
</dbReference>
<feature type="domain" description="CS" evidence="10">
    <location>
        <begin position="103"/>
        <end position="202"/>
    </location>
</feature>
<keyword evidence="6 9" id="KW-1133">Transmembrane helix</keyword>
<evidence type="ECO:0000313" key="11">
    <source>
        <dbReference type="EMBL" id="PHH70128.1"/>
    </source>
</evidence>
<comment type="caution">
    <text evidence="11">The sequence shown here is derived from an EMBL/GenBank/DDBJ whole genome shotgun (WGS) entry which is preliminary data.</text>
</comment>
<dbReference type="Proteomes" id="UP000226431">
    <property type="component" value="Unassembled WGS sequence"/>
</dbReference>
<dbReference type="Pfam" id="PF04969">
    <property type="entry name" value="CS"/>
    <property type="match status" value="1"/>
</dbReference>
<keyword evidence="4" id="KW-0256">Endoplasmic reticulum</keyword>
<dbReference type="Pfam" id="PF10215">
    <property type="entry name" value="Ost4"/>
    <property type="match status" value="1"/>
</dbReference>
<evidence type="ECO:0000313" key="12">
    <source>
        <dbReference type="Proteomes" id="UP000226431"/>
    </source>
</evidence>
<feature type="transmembrane region" description="Helical" evidence="9">
    <location>
        <begin position="7"/>
        <end position="28"/>
    </location>
</feature>
<accession>A0A2C5XW70</accession>
<dbReference type="SUPFAM" id="SSF49764">
    <property type="entry name" value="HSP20-like chaperones"/>
    <property type="match status" value="1"/>
</dbReference>
<dbReference type="InterPro" id="IPR036330">
    <property type="entry name" value="Ost4p_sf"/>
</dbReference>
<name>A0A2C5XW70_9HYPO</name>
<dbReference type="STRING" id="2004952.A0A2C5XW70"/>
<dbReference type="PANTHER" id="PTHR22932:SF1">
    <property type="entry name" value="CO-CHAPERONE PROTEIN DAF-41"/>
    <property type="match status" value="1"/>
</dbReference>
<keyword evidence="3 9" id="KW-0812">Transmembrane</keyword>
<dbReference type="GO" id="GO:0005789">
    <property type="term" value="C:endoplasmic reticulum membrane"/>
    <property type="evidence" value="ECO:0007669"/>
    <property type="project" value="UniProtKB-SubCell"/>
</dbReference>
<evidence type="ECO:0000256" key="4">
    <source>
        <dbReference type="ARBA" id="ARBA00022824"/>
    </source>
</evidence>
<dbReference type="InterPro" id="IPR007052">
    <property type="entry name" value="CS_dom"/>
</dbReference>
<keyword evidence="7 9" id="KW-0472">Membrane</keyword>
<comment type="subcellular location">
    <subcellularLocation>
        <location evidence="1">Endoplasmic reticulum membrane</location>
        <topology evidence="1">Single-pass type III membrane protein</topology>
    </subcellularLocation>
</comment>
<dbReference type="OrthoDB" id="1564555at2759"/>
<evidence type="ECO:0000256" key="9">
    <source>
        <dbReference type="SAM" id="Phobius"/>
    </source>
</evidence>
<keyword evidence="12" id="KW-1185">Reference proteome</keyword>
<evidence type="ECO:0000256" key="3">
    <source>
        <dbReference type="ARBA" id="ARBA00022692"/>
    </source>
</evidence>
<organism evidence="11 12">
    <name type="scientific">Ophiocordyceps camponoti-rufipedis</name>
    <dbReference type="NCBI Taxonomy" id="2004952"/>
    <lineage>
        <taxon>Eukaryota</taxon>
        <taxon>Fungi</taxon>
        <taxon>Dikarya</taxon>
        <taxon>Ascomycota</taxon>
        <taxon>Pezizomycotina</taxon>
        <taxon>Sordariomycetes</taxon>
        <taxon>Hypocreomycetidae</taxon>
        <taxon>Hypocreales</taxon>
        <taxon>Ophiocordycipitaceae</taxon>
        <taxon>Ophiocordyceps</taxon>
    </lineage>
</organism>
<dbReference type="FunFam" id="2.60.40.790:FF:000013">
    <property type="entry name" value="Very-long-chain (3R)-3-hydroxyacyl-CoA dehydratase"/>
    <property type="match status" value="1"/>
</dbReference>